<keyword evidence="2" id="KW-0560">Oxidoreductase</keyword>
<dbReference type="Gene3D" id="3.40.50.970">
    <property type="match status" value="2"/>
</dbReference>
<accession>A0A9D5K0W5</accession>
<evidence type="ECO:0000256" key="2">
    <source>
        <dbReference type="ARBA" id="ARBA00023002"/>
    </source>
</evidence>
<dbReference type="InterPro" id="IPR001017">
    <property type="entry name" value="DH_E1"/>
</dbReference>
<feature type="domain" description="Transketolase-like pyrimidine-binding" evidence="4">
    <location>
        <begin position="471"/>
        <end position="644"/>
    </location>
</feature>
<dbReference type="PANTHER" id="PTHR43257">
    <property type="entry name" value="PYRUVATE DEHYDROGENASE E1 COMPONENT BETA SUBUNIT"/>
    <property type="match status" value="1"/>
</dbReference>
<comment type="caution">
    <text evidence="5">The sequence shown here is derived from an EMBL/GenBank/DDBJ whole genome shotgun (WGS) entry which is preliminary data.</text>
</comment>
<feature type="non-terminal residue" evidence="5">
    <location>
        <position position="685"/>
    </location>
</feature>
<dbReference type="EMBL" id="WJJP01000765">
    <property type="protein sequence ID" value="MBD3327621.1"/>
    <property type="molecule type" value="Genomic_DNA"/>
</dbReference>
<reference evidence="5" key="1">
    <citation type="submission" date="2019-11" db="EMBL/GenBank/DDBJ databases">
        <title>Microbial mats filling the niche in hypersaline microbial mats.</title>
        <authorList>
            <person name="Wong H.L."/>
            <person name="Macleod F.I."/>
            <person name="White R.A. III"/>
            <person name="Burns B.P."/>
        </authorList>
    </citation>
    <scope>NUCLEOTIDE SEQUENCE</scope>
    <source>
        <strain evidence="5">Rbin_158</strain>
    </source>
</reference>
<evidence type="ECO:0000259" key="4">
    <source>
        <dbReference type="SMART" id="SM00861"/>
    </source>
</evidence>
<gene>
    <name evidence="5" type="ORF">GF339_23765</name>
</gene>
<keyword evidence="3" id="KW-0786">Thiamine pyrophosphate</keyword>
<evidence type="ECO:0000313" key="6">
    <source>
        <dbReference type="Proteomes" id="UP000649604"/>
    </source>
</evidence>
<proteinExistence type="predicted"/>
<dbReference type="InterPro" id="IPR005475">
    <property type="entry name" value="Transketolase-like_Pyr-bd"/>
</dbReference>
<evidence type="ECO:0000256" key="3">
    <source>
        <dbReference type="ARBA" id="ARBA00023052"/>
    </source>
</evidence>
<sequence>MPKSLVIDPQEVRKAQTIQIQDIPVNQYAPNFEEELKMHGKAGLRTIYHDMLLIREFESMLNSIKTQGAYQGIEYNHRGPAHLSIGQESASVGLCVHLDTEDLIFGSHRSHGEILAKCLSAVHKLEEDRLLDIMRTFMDGACLKVVEQGHDGAVKDLALDFALYGTLAEIFGREYGFNKGLGGSMHAFFPPFGSMPNNAIVGGSGDICVGAALYKRINRKPGIVIGNIGDGSMGCGPVWEGMMIAAMDQYRTLWDKEIGGAPPIMFNFFNNFYGMGGQTAGETMGFGMLARVGAGVNPENMHAERVDGYNPLAVADAVARKKRILLEGRGPVLMDTITYRFSGHSPSDASSYRTKEELAMWQEIDCTKSYGEYLEQHGVLTAAEREELQQQVTEKIAHITRLAVSLEVSPRGSGQLIESVMFSNQRREKMEDRDPEVLLPKAENPRVKSLANKQRFAFDENGKPYPATKLFTLRDGLFEAMLHRFYEDPTMAAYGEENRDWGGAFAVYRGLTESLPYHRLFNTSISEGAIVGSAVGYAICGGRVVPELMYCDFMGRSGDELFNQVSKWQAMSAGILTMPLVLRVSVGSKYGAQHSQDWTSIVAHIPGLKAMYPATPYDAKGMLNLALRGTDPVVFFESQKLYGIGEQFVKSGVPEGYYEVPEGEPSIKKPGTDLTLMTIGPTLYT</sequence>
<organism evidence="5 6">
    <name type="scientific">candidate division KSB3 bacterium</name>
    <dbReference type="NCBI Taxonomy" id="2044937"/>
    <lineage>
        <taxon>Bacteria</taxon>
        <taxon>candidate division KSB3</taxon>
    </lineage>
</organism>
<dbReference type="Proteomes" id="UP000649604">
    <property type="component" value="Unassembled WGS sequence"/>
</dbReference>
<dbReference type="SUPFAM" id="SSF52518">
    <property type="entry name" value="Thiamin diphosphate-binding fold (THDP-binding)"/>
    <property type="match status" value="2"/>
</dbReference>
<dbReference type="GO" id="GO:0016624">
    <property type="term" value="F:oxidoreductase activity, acting on the aldehyde or oxo group of donors, disulfide as acceptor"/>
    <property type="evidence" value="ECO:0007669"/>
    <property type="project" value="InterPro"/>
</dbReference>
<dbReference type="CDD" id="cd02000">
    <property type="entry name" value="TPP_E1_PDC_ADC_BCADC"/>
    <property type="match status" value="1"/>
</dbReference>
<dbReference type="PANTHER" id="PTHR43257:SF2">
    <property type="entry name" value="PYRUVATE DEHYDROGENASE E1 COMPONENT SUBUNIT BETA"/>
    <property type="match status" value="1"/>
</dbReference>
<evidence type="ECO:0000256" key="1">
    <source>
        <dbReference type="ARBA" id="ARBA00001964"/>
    </source>
</evidence>
<dbReference type="AlphaFoldDB" id="A0A9D5K0W5"/>
<dbReference type="InterPro" id="IPR029061">
    <property type="entry name" value="THDP-binding"/>
</dbReference>
<evidence type="ECO:0000313" key="5">
    <source>
        <dbReference type="EMBL" id="MBD3327621.1"/>
    </source>
</evidence>
<comment type="cofactor">
    <cofactor evidence="1">
        <name>thiamine diphosphate</name>
        <dbReference type="ChEBI" id="CHEBI:58937"/>
    </cofactor>
</comment>
<name>A0A9D5K0W5_9BACT</name>
<dbReference type="SMART" id="SM00861">
    <property type="entry name" value="Transket_pyr"/>
    <property type="match status" value="1"/>
</dbReference>
<dbReference type="Pfam" id="PF02779">
    <property type="entry name" value="Transket_pyr"/>
    <property type="match status" value="1"/>
</dbReference>
<protein>
    <submittedName>
        <fullName evidence="5">Dehydrogenase</fullName>
    </submittedName>
</protein>
<dbReference type="Pfam" id="PF00676">
    <property type="entry name" value="E1_dh"/>
    <property type="match status" value="1"/>
</dbReference>